<accession>A0A449I1W3</accession>
<dbReference type="SMART" id="SM00965">
    <property type="entry name" value="STN"/>
    <property type="match status" value="1"/>
</dbReference>
<dbReference type="Gene3D" id="2.40.170.20">
    <property type="entry name" value="TonB-dependent receptor, beta-barrel domain"/>
    <property type="match status" value="1"/>
</dbReference>
<evidence type="ECO:0000313" key="10">
    <source>
        <dbReference type="Proteomes" id="UP000396835"/>
    </source>
</evidence>
<dbReference type="InterPro" id="IPR023997">
    <property type="entry name" value="TonB-dep_OMP_SusC/RagA_CS"/>
</dbReference>
<dbReference type="InterPro" id="IPR008969">
    <property type="entry name" value="CarboxyPept-like_regulatory"/>
</dbReference>
<gene>
    <name evidence="9" type="ORF">NCTC7812_00964</name>
</gene>
<dbReference type="AlphaFoldDB" id="A0A449I1W3"/>
<evidence type="ECO:0000259" key="8">
    <source>
        <dbReference type="SMART" id="SM00965"/>
    </source>
</evidence>
<dbReference type="Gene3D" id="3.55.50.30">
    <property type="match status" value="1"/>
</dbReference>
<dbReference type="SUPFAM" id="SSF49464">
    <property type="entry name" value="Carboxypeptidase regulatory domain-like"/>
    <property type="match status" value="1"/>
</dbReference>
<dbReference type="InterPro" id="IPR036942">
    <property type="entry name" value="Beta-barrel_TonB_sf"/>
</dbReference>
<dbReference type="InterPro" id="IPR011662">
    <property type="entry name" value="Secretin/TonB_short_N"/>
</dbReference>
<keyword evidence="3 7" id="KW-1134">Transmembrane beta strand</keyword>
<dbReference type="InterPro" id="IPR023996">
    <property type="entry name" value="TonB-dep_OMP_SusC/RagA"/>
</dbReference>
<comment type="similarity">
    <text evidence="7">Belongs to the TonB-dependent receptor family.</text>
</comment>
<comment type="subcellular location">
    <subcellularLocation>
        <location evidence="1 7">Cell outer membrane</location>
        <topology evidence="1 7">Multi-pass membrane protein</topology>
    </subcellularLocation>
</comment>
<dbReference type="InterPro" id="IPR037066">
    <property type="entry name" value="Plug_dom_sf"/>
</dbReference>
<proteinExistence type="inferred from homology"/>
<name>A0A449I1W3_9BACE</name>
<organism evidence="9 10">
    <name type="scientific">Prevotella heparinolytica</name>
    <dbReference type="NCBI Taxonomy" id="28113"/>
    <lineage>
        <taxon>Bacteria</taxon>
        <taxon>Pseudomonadati</taxon>
        <taxon>Bacteroidota</taxon>
        <taxon>Bacteroidia</taxon>
        <taxon>Bacteroidales</taxon>
        <taxon>Bacteroidaceae</taxon>
        <taxon>Bacteroides</taxon>
    </lineage>
</organism>
<evidence type="ECO:0000313" key="9">
    <source>
        <dbReference type="EMBL" id="VFB13440.1"/>
    </source>
</evidence>
<evidence type="ECO:0000256" key="3">
    <source>
        <dbReference type="ARBA" id="ARBA00022452"/>
    </source>
</evidence>
<dbReference type="Gene3D" id="2.170.130.10">
    <property type="entry name" value="TonB-dependent receptor, plug domain"/>
    <property type="match status" value="1"/>
</dbReference>
<sequence length="1121" mass="125559">MKKYQIQHFLLMKGCRFKQSFRVMRISTLLIMFCVLCSYAGNINSQNAKVSLNMNNVLLEKILNEIELQTEYLFIYNHQVNINKTVSVNVDKQTVSKVLDKIFADTNIHYRLKGKHIILSPTTDAVNKAQQQNLTIKGFVKDTKGLPVIGATVIEKGTTNGTATDINGNFTLTVSSAKSLLEISYIGYKKEEVEAMSGKPVSIVLHEDNELLDEIVVVGYGSQVKVNLTGSVASIDSKELADRPVTSVSSGLQGLVPGMTVTSGEGRPGQDGASILIRGLGTWNSASPYILIDGIQSGSMNQIDPNDIASISVLKDAASAAIYGSKAANGVILITTKRGKTGRATVNYSGKIGWQKATGFVERMHSGDAAEYYNKALENSGAAPRFTEEEIKKFKDGSDPFAYPDTDWNKLGFDGSGFMHQHNVSVSGGNEHVKYMTSAGFLDQNGIMRNCNRRQFNMRSNIDIVLSDKFTLRSGMSYINNYYKDADNSYIGGGSDQIIRQINRIAPWIPYKNEDGTYGTIGDGNPIAWLDLNQTINRKNQNFAGNIELEYNITDGLQLSAKGAYTGNNQEYDAFRKDIQYNKNKYHGPNKLSSRAYFWDRESIDLLLNYQKTLGRHHHLKALAGYRMEDYHYKELRGERENFPNNTLTDLNAGTESTQTNSGYTRALSMMSYFGRINYDYRGRYLLEANLRADASSRFSPDHRWGYFPSVSVGWRISEETFMNWSKKWMDSMKIRASWGQLGNQSALNSDNSNDYYPWMVTYSIGHNYPFDDTVETGIAQTSHRISSISWEKSTTWGVGIDMVLLNAVGLSIDFYNRKTTDIIMSVPVPGTFGLKAYKDNVGAMSNRGLEISVSYHKEWKDWRFRVNGNWSTNHNKVLDLGGVDRMYDGNKIHQVGKPYASFYTYQADGLFKSQEEADEYTKTYGNPFGPKFMAGDIRYKDTSGDGKLTSADRVIGNSEKPKFTFGLNLSAAWKSLDLSLLMQGASGVQRYFTEEVFGTFEGDTSHPSTAWFDAWSPENPNGSFPRLYSDKNSSSRPGNYSTFWLFSTNYLRIKNIQLGWTLPKAYTAHLGISKARIFYSGENLLKFDNLPVNIDPEAPSGRGSHYPQVMTNSFGINITF</sequence>
<keyword evidence="5 7" id="KW-0472">Membrane</keyword>
<evidence type="ECO:0000256" key="7">
    <source>
        <dbReference type="PROSITE-ProRule" id="PRU01360"/>
    </source>
</evidence>
<evidence type="ECO:0000256" key="1">
    <source>
        <dbReference type="ARBA" id="ARBA00004571"/>
    </source>
</evidence>
<dbReference type="SUPFAM" id="SSF56935">
    <property type="entry name" value="Porins"/>
    <property type="match status" value="1"/>
</dbReference>
<dbReference type="Pfam" id="PF13715">
    <property type="entry name" value="CarbopepD_reg_2"/>
    <property type="match status" value="1"/>
</dbReference>
<dbReference type="FunFam" id="2.170.130.10:FF:000003">
    <property type="entry name" value="SusC/RagA family TonB-linked outer membrane protein"/>
    <property type="match status" value="1"/>
</dbReference>
<evidence type="ECO:0000256" key="5">
    <source>
        <dbReference type="ARBA" id="ARBA00023136"/>
    </source>
</evidence>
<dbReference type="InterPro" id="IPR012910">
    <property type="entry name" value="Plug_dom"/>
</dbReference>
<dbReference type="EMBL" id="CAACYH010000004">
    <property type="protein sequence ID" value="VFB13440.1"/>
    <property type="molecule type" value="Genomic_DNA"/>
</dbReference>
<evidence type="ECO:0000256" key="2">
    <source>
        <dbReference type="ARBA" id="ARBA00022448"/>
    </source>
</evidence>
<dbReference type="PROSITE" id="PS52016">
    <property type="entry name" value="TONB_DEPENDENT_REC_3"/>
    <property type="match status" value="1"/>
</dbReference>
<dbReference type="NCBIfam" id="TIGR04057">
    <property type="entry name" value="SusC_RagA_signa"/>
    <property type="match status" value="1"/>
</dbReference>
<dbReference type="Gene3D" id="2.60.40.1120">
    <property type="entry name" value="Carboxypeptidase-like, regulatory domain"/>
    <property type="match status" value="1"/>
</dbReference>
<reference evidence="9 10" key="1">
    <citation type="submission" date="2019-02" db="EMBL/GenBank/DDBJ databases">
        <authorList>
            <consortium name="Pathogen Informatics"/>
        </authorList>
    </citation>
    <scope>NUCLEOTIDE SEQUENCE [LARGE SCALE GENOMIC DNA]</scope>
    <source>
        <strain evidence="9 10">3012STDY7078512</strain>
    </source>
</reference>
<dbReference type="Pfam" id="PF07715">
    <property type="entry name" value="Plug"/>
    <property type="match status" value="1"/>
</dbReference>
<evidence type="ECO:0000256" key="6">
    <source>
        <dbReference type="ARBA" id="ARBA00023237"/>
    </source>
</evidence>
<dbReference type="Pfam" id="PF07660">
    <property type="entry name" value="STN"/>
    <property type="match status" value="1"/>
</dbReference>
<feature type="domain" description="Secretin/TonB short N-terminal" evidence="8">
    <location>
        <begin position="72"/>
        <end position="122"/>
    </location>
</feature>
<protein>
    <submittedName>
        <fullName evidence="9">TonB-dependent receptor plug</fullName>
    </submittedName>
</protein>
<dbReference type="GO" id="GO:0009279">
    <property type="term" value="C:cell outer membrane"/>
    <property type="evidence" value="ECO:0007669"/>
    <property type="project" value="UniProtKB-SubCell"/>
</dbReference>
<dbReference type="Proteomes" id="UP000396835">
    <property type="component" value="Unassembled WGS sequence"/>
</dbReference>
<dbReference type="NCBIfam" id="TIGR04056">
    <property type="entry name" value="OMP_RagA_SusC"/>
    <property type="match status" value="1"/>
</dbReference>
<keyword evidence="2 7" id="KW-0813">Transport</keyword>
<keyword evidence="9" id="KW-0675">Receptor</keyword>
<dbReference type="InterPro" id="IPR039426">
    <property type="entry name" value="TonB-dep_rcpt-like"/>
</dbReference>
<keyword evidence="6 7" id="KW-0998">Cell outer membrane</keyword>
<keyword evidence="4 7" id="KW-0812">Transmembrane</keyword>
<evidence type="ECO:0000256" key="4">
    <source>
        <dbReference type="ARBA" id="ARBA00022692"/>
    </source>
</evidence>